<evidence type="ECO:0000313" key="1">
    <source>
        <dbReference type="EMBL" id="KAG5939657.1"/>
    </source>
</evidence>
<organism evidence="1 2">
    <name type="scientific">Claviceps pazoutovae</name>
    <dbReference type="NCBI Taxonomy" id="1649127"/>
    <lineage>
        <taxon>Eukaryota</taxon>
        <taxon>Fungi</taxon>
        <taxon>Dikarya</taxon>
        <taxon>Ascomycota</taxon>
        <taxon>Pezizomycotina</taxon>
        <taxon>Sordariomycetes</taxon>
        <taxon>Hypocreomycetidae</taxon>
        <taxon>Hypocreales</taxon>
        <taxon>Clavicipitaceae</taxon>
        <taxon>Claviceps</taxon>
    </lineage>
</organism>
<gene>
    <name evidence="1" type="ORF">E4U60_000779</name>
</gene>
<comment type="caution">
    <text evidence="1">The sequence shown here is derived from an EMBL/GenBank/DDBJ whole genome shotgun (WGS) entry which is preliminary data.</text>
</comment>
<keyword evidence="2" id="KW-1185">Reference proteome</keyword>
<accession>A0A9P7MDL9</accession>
<proteinExistence type="predicted"/>
<dbReference type="Proteomes" id="UP000706124">
    <property type="component" value="Unassembled WGS sequence"/>
</dbReference>
<protein>
    <submittedName>
        <fullName evidence="1">Uncharacterized protein</fullName>
    </submittedName>
</protein>
<reference evidence="1 2" key="1">
    <citation type="journal article" date="2020" name="bioRxiv">
        <title>Whole genome comparisons of ergot fungi reveals the divergence and evolution of species within the genus Claviceps are the result of varying mechanisms driving genome evolution and host range expansion.</title>
        <authorList>
            <person name="Wyka S.A."/>
            <person name="Mondo S.J."/>
            <person name="Liu M."/>
            <person name="Dettman J."/>
            <person name="Nalam V."/>
            <person name="Broders K.D."/>
        </authorList>
    </citation>
    <scope>NUCLEOTIDE SEQUENCE [LARGE SCALE GENOMIC DNA]</scope>
    <source>
        <strain evidence="1 2">CCC 1485</strain>
    </source>
</reference>
<evidence type="ECO:0000313" key="2">
    <source>
        <dbReference type="Proteomes" id="UP000706124"/>
    </source>
</evidence>
<dbReference type="EMBL" id="SRPO01000127">
    <property type="protein sequence ID" value="KAG5939657.1"/>
    <property type="molecule type" value="Genomic_DNA"/>
</dbReference>
<name>A0A9P7MDL9_9HYPO</name>
<sequence length="60" mass="6115">MSTLTAQSGGASAQHHGMTSGLRGLLSTILAEISDGLRCHGVDSSPVPALKIDIVTLKTI</sequence>
<dbReference type="AlphaFoldDB" id="A0A9P7MDL9"/>